<evidence type="ECO:0000313" key="3">
    <source>
        <dbReference type="Proteomes" id="UP000324222"/>
    </source>
</evidence>
<dbReference type="AlphaFoldDB" id="A0A5B7HCL4"/>
<protein>
    <submittedName>
        <fullName evidence="2">Uncharacterized protein</fullName>
    </submittedName>
</protein>
<keyword evidence="3" id="KW-1185">Reference proteome</keyword>
<feature type="region of interest" description="Disordered" evidence="1">
    <location>
        <begin position="1"/>
        <end position="20"/>
    </location>
</feature>
<name>A0A5B7HCL4_PORTR</name>
<dbReference type="EMBL" id="VSRR010026387">
    <property type="protein sequence ID" value="MPC67539.1"/>
    <property type="molecule type" value="Genomic_DNA"/>
</dbReference>
<proteinExistence type="predicted"/>
<dbReference type="Proteomes" id="UP000324222">
    <property type="component" value="Unassembled WGS sequence"/>
</dbReference>
<organism evidence="2 3">
    <name type="scientific">Portunus trituberculatus</name>
    <name type="common">Swimming crab</name>
    <name type="synonym">Neptunus trituberculatus</name>
    <dbReference type="NCBI Taxonomy" id="210409"/>
    <lineage>
        <taxon>Eukaryota</taxon>
        <taxon>Metazoa</taxon>
        <taxon>Ecdysozoa</taxon>
        <taxon>Arthropoda</taxon>
        <taxon>Crustacea</taxon>
        <taxon>Multicrustacea</taxon>
        <taxon>Malacostraca</taxon>
        <taxon>Eumalacostraca</taxon>
        <taxon>Eucarida</taxon>
        <taxon>Decapoda</taxon>
        <taxon>Pleocyemata</taxon>
        <taxon>Brachyura</taxon>
        <taxon>Eubrachyura</taxon>
        <taxon>Portunoidea</taxon>
        <taxon>Portunidae</taxon>
        <taxon>Portuninae</taxon>
        <taxon>Portunus</taxon>
    </lineage>
</organism>
<sequence>MRKSMPVMSQAPLRPCNTTTTITTLPDRSLHMEANCVPSAKLLHYWDVSFPFHCSPLLSRER</sequence>
<comment type="caution">
    <text evidence="2">The sequence shown here is derived from an EMBL/GenBank/DDBJ whole genome shotgun (WGS) entry which is preliminary data.</text>
</comment>
<gene>
    <name evidence="2" type="ORF">E2C01_061716</name>
</gene>
<reference evidence="2 3" key="1">
    <citation type="submission" date="2019-05" db="EMBL/GenBank/DDBJ databases">
        <title>Another draft genome of Portunus trituberculatus and its Hox gene families provides insights of decapod evolution.</title>
        <authorList>
            <person name="Jeong J.-H."/>
            <person name="Song I."/>
            <person name="Kim S."/>
            <person name="Choi T."/>
            <person name="Kim D."/>
            <person name="Ryu S."/>
            <person name="Kim W."/>
        </authorList>
    </citation>
    <scope>NUCLEOTIDE SEQUENCE [LARGE SCALE GENOMIC DNA]</scope>
    <source>
        <tissue evidence="2">Muscle</tissue>
    </source>
</reference>
<evidence type="ECO:0000256" key="1">
    <source>
        <dbReference type="SAM" id="MobiDB-lite"/>
    </source>
</evidence>
<accession>A0A5B7HCL4</accession>
<evidence type="ECO:0000313" key="2">
    <source>
        <dbReference type="EMBL" id="MPC67539.1"/>
    </source>
</evidence>